<dbReference type="InterPro" id="IPR044878">
    <property type="entry name" value="UbiA_sf"/>
</dbReference>
<dbReference type="OrthoDB" id="9767568at2"/>
<evidence type="ECO:0000256" key="7">
    <source>
        <dbReference type="ARBA" id="ARBA00022989"/>
    </source>
</evidence>
<dbReference type="CDD" id="cd13962">
    <property type="entry name" value="PT_UbiA_UBIAD1"/>
    <property type="match status" value="1"/>
</dbReference>
<dbReference type="Proteomes" id="UP000515733">
    <property type="component" value="Chromosome"/>
</dbReference>
<keyword evidence="5 9" id="KW-0808">Transferase</keyword>
<dbReference type="UniPathway" id="UPA00079"/>
<evidence type="ECO:0000256" key="6">
    <source>
        <dbReference type="ARBA" id="ARBA00022692"/>
    </source>
</evidence>
<gene>
    <name evidence="9" type="ORF">DENOEST_3419</name>
</gene>
<dbReference type="Gene3D" id="1.10.357.140">
    <property type="entry name" value="UbiA prenyltransferase"/>
    <property type="match status" value="1"/>
</dbReference>
<accession>A0A6S6Y004</accession>
<evidence type="ECO:0000256" key="5">
    <source>
        <dbReference type="ARBA" id="ARBA00022679"/>
    </source>
</evidence>
<keyword evidence="7" id="KW-1133">Transmembrane helix</keyword>
<dbReference type="PANTHER" id="PTHR13929">
    <property type="entry name" value="1,4-DIHYDROXY-2-NAPHTHOATE OCTAPRENYLTRANSFERASE"/>
    <property type="match status" value="1"/>
</dbReference>
<evidence type="ECO:0000313" key="10">
    <source>
        <dbReference type="Proteomes" id="UP000515733"/>
    </source>
</evidence>
<dbReference type="KEGG" id="doe:DENOEST_3419"/>
<evidence type="ECO:0000256" key="4">
    <source>
        <dbReference type="ARBA" id="ARBA00022475"/>
    </source>
</evidence>
<evidence type="ECO:0000256" key="8">
    <source>
        <dbReference type="ARBA" id="ARBA00023136"/>
    </source>
</evidence>
<keyword evidence="4" id="KW-1003">Cell membrane</keyword>
<dbReference type="RefSeq" id="WP_145769319.1">
    <property type="nucleotide sequence ID" value="NZ_LR778301.1"/>
</dbReference>
<evidence type="ECO:0000256" key="1">
    <source>
        <dbReference type="ARBA" id="ARBA00004141"/>
    </source>
</evidence>
<keyword evidence="6" id="KW-0812">Transmembrane</keyword>
<dbReference type="AlphaFoldDB" id="A0A6S6Y004"/>
<proteinExistence type="predicted"/>
<name>A0A6S6Y004_9PROT</name>
<evidence type="ECO:0000256" key="3">
    <source>
        <dbReference type="ARBA" id="ARBA00022428"/>
    </source>
</evidence>
<dbReference type="Pfam" id="PF01040">
    <property type="entry name" value="UbiA"/>
    <property type="match status" value="1"/>
</dbReference>
<dbReference type="GO" id="GO:0016020">
    <property type="term" value="C:membrane"/>
    <property type="evidence" value="ECO:0007669"/>
    <property type="project" value="UniProtKB-SubCell"/>
</dbReference>
<keyword evidence="10" id="KW-1185">Reference proteome</keyword>
<organism evidence="9 10">
    <name type="scientific">Denitratisoma oestradiolicum</name>
    <dbReference type="NCBI Taxonomy" id="311182"/>
    <lineage>
        <taxon>Bacteria</taxon>
        <taxon>Pseudomonadati</taxon>
        <taxon>Pseudomonadota</taxon>
        <taxon>Betaproteobacteria</taxon>
        <taxon>Nitrosomonadales</taxon>
        <taxon>Sterolibacteriaceae</taxon>
        <taxon>Denitratisoma</taxon>
    </lineage>
</organism>
<comment type="pathway">
    <text evidence="2">Quinol/quinone metabolism; menaquinone biosynthesis.</text>
</comment>
<evidence type="ECO:0000256" key="2">
    <source>
        <dbReference type="ARBA" id="ARBA00004863"/>
    </source>
</evidence>
<comment type="subcellular location">
    <subcellularLocation>
        <location evidence="1">Membrane</location>
        <topology evidence="1">Multi-pass membrane protein</topology>
    </subcellularLocation>
</comment>
<dbReference type="PANTHER" id="PTHR13929:SF0">
    <property type="entry name" value="UBIA PRENYLTRANSFERASE DOMAIN-CONTAINING PROTEIN 1"/>
    <property type="match status" value="1"/>
</dbReference>
<dbReference type="GO" id="GO:0004659">
    <property type="term" value="F:prenyltransferase activity"/>
    <property type="evidence" value="ECO:0007669"/>
    <property type="project" value="InterPro"/>
</dbReference>
<reference evidence="9 10" key="1">
    <citation type="submission" date="2020-03" db="EMBL/GenBank/DDBJ databases">
        <authorList>
            <consortium name="Genoscope - CEA"/>
            <person name="William W."/>
        </authorList>
    </citation>
    <scope>NUCLEOTIDE SEQUENCE [LARGE SCALE GENOMIC DNA]</scope>
    <source>
        <strain evidence="10">DSM 16959</strain>
    </source>
</reference>
<dbReference type="InterPro" id="IPR026046">
    <property type="entry name" value="UBIAD1"/>
</dbReference>
<keyword evidence="8" id="KW-0472">Membrane</keyword>
<dbReference type="GO" id="GO:0009234">
    <property type="term" value="P:menaquinone biosynthetic process"/>
    <property type="evidence" value="ECO:0007669"/>
    <property type="project" value="UniProtKB-UniPathway"/>
</dbReference>
<evidence type="ECO:0000313" key="9">
    <source>
        <dbReference type="EMBL" id="CAB1370573.1"/>
    </source>
</evidence>
<dbReference type="InterPro" id="IPR000537">
    <property type="entry name" value="UbiA_prenyltransferase"/>
</dbReference>
<protein>
    <submittedName>
        <fullName evidence="9">Prenyltransferase</fullName>
    </submittedName>
</protein>
<dbReference type="PIRSF" id="PIRSF005355">
    <property type="entry name" value="UBIAD1"/>
    <property type="match status" value="1"/>
</dbReference>
<dbReference type="GO" id="GO:0042371">
    <property type="term" value="P:vitamin K biosynthetic process"/>
    <property type="evidence" value="ECO:0007669"/>
    <property type="project" value="TreeGrafter"/>
</dbReference>
<dbReference type="EMBL" id="LR778301">
    <property type="protein sequence ID" value="CAB1370573.1"/>
    <property type="molecule type" value="Genomic_DNA"/>
</dbReference>
<keyword evidence="3" id="KW-0474">Menaquinone biosynthesis</keyword>
<sequence>MSNELADPVEPTVALRQVPLQCYFLATRPAFLSVTLVAVLIGLASAFHDLGRLASMTALATLILALMAHAAANVLNDFHDADNDDGNHERLFPYTGGSRFIQNGVLSRATTGRFGHGLLAAVVPAGLGLVWQSGPGLLIIGLTGLVVGWAYSAPPLKLASRGLGELAVTAGWLLVVVGTDYVQRSGFASLPLVAGLGYALLVANLLYINQFPDRLADARAGKRTLVVRLGPTRARWGYVALALLANLSLLLGFILGMLPAMALLALLAVPLSWRAGCRLWSNGEHPEPLAPAIKLTIAAAHVHGLLLALSLLFMKGFSL</sequence>